<feature type="binding site" evidence="5">
    <location>
        <position position="262"/>
    </location>
    <ligand>
        <name>Fe cation</name>
        <dbReference type="ChEBI" id="CHEBI:24875"/>
        <note>catalytic</note>
    </ligand>
</feature>
<feature type="region of interest" description="Disordered" evidence="7">
    <location>
        <begin position="1"/>
        <end position="21"/>
    </location>
</feature>
<keyword evidence="9" id="KW-1185">Reference proteome</keyword>
<keyword evidence="3 6" id="KW-0560">Oxidoreductase</keyword>
<evidence type="ECO:0000313" key="8">
    <source>
        <dbReference type="EMBL" id="EKF25061.1"/>
    </source>
</evidence>
<keyword evidence="2 5" id="KW-0479">Metal-binding</keyword>
<dbReference type="GO" id="GO:0016121">
    <property type="term" value="P:carotene catabolic process"/>
    <property type="evidence" value="ECO:0007669"/>
    <property type="project" value="TreeGrafter"/>
</dbReference>
<dbReference type="EC" id="1.13.11.-" evidence="6"/>
<feature type="compositionally biased region" description="Low complexity" evidence="7">
    <location>
        <begin position="10"/>
        <end position="19"/>
    </location>
</feature>
<evidence type="ECO:0000256" key="6">
    <source>
        <dbReference type="RuleBase" id="RU364048"/>
    </source>
</evidence>
<organism evidence="8 9">
    <name type="scientific">Mycolicibacterium hassiacum (strain DSM 44199 / CIP 105218 / JCM 12690 / 3849)</name>
    <name type="common">Mycobacterium hassiacum</name>
    <dbReference type="NCBI Taxonomy" id="1122247"/>
    <lineage>
        <taxon>Bacteria</taxon>
        <taxon>Bacillati</taxon>
        <taxon>Actinomycetota</taxon>
        <taxon>Actinomycetes</taxon>
        <taxon>Mycobacteriales</taxon>
        <taxon>Mycobacteriaceae</taxon>
        <taxon>Mycolicibacterium</taxon>
    </lineage>
</organism>
<evidence type="ECO:0000313" key="9">
    <source>
        <dbReference type="Proteomes" id="UP000006265"/>
    </source>
</evidence>
<evidence type="ECO:0000256" key="2">
    <source>
        <dbReference type="ARBA" id="ARBA00022723"/>
    </source>
</evidence>
<dbReference type="Pfam" id="PF03055">
    <property type="entry name" value="RPE65"/>
    <property type="match status" value="1"/>
</dbReference>
<reference evidence="8 9" key="1">
    <citation type="journal article" date="2012" name="J. Bacteriol.">
        <title>Genome sequence of Mycobacterium hassiacum DSM 44199, a rare source of heat-stable mycobacterial proteins.</title>
        <authorList>
            <person name="Tiago I."/>
            <person name="Maranha A."/>
            <person name="Mendes V."/>
            <person name="Alarico S."/>
            <person name="Moynihan P.J."/>
            <person name="Clarke A.J."/>
            <person name="Macedo-Ribeiro S."/>
            <person name="Pereira P.J."/>
            <person name="Empadinhas N."/>
        </authorList>
    </citation>
    <scope>NUCLEOTIDE SEQUENCE [LARGE SCALE GENOMIC DNA]</scope>
    <source>
        <strain evidence="9">DSM 44199 / CIP 105218 / JCM 12690 / 3849</strain>
    </source>
</reference>
<dbReference type="InterPro" id="IPR004294">
    <property type="entry name" value="Carotenoid_Oase"/>
</dbReference>
<dbReference type="STRING" id="1122247.GCA_000379865_03371"/>
<gene>
    <name evidence="8" type="ORF">C731_0938</name>
</gene>
<proteinExistence type="inferred from homology"/>
<feature type="binding site" evidence="5">
    <location>
        <position position="505"/>
    </location>
    <ligand>
        <name>Fe cation</name>
        <dbReference type="ChEBI" id="CHEBI:24875"/>
        <note>catalytic</note>
    </ligand>
</feature>
<dbReference type="AlphaFoldDB" id="K5BHQ3"/>
<evidence type="ECO:0000256" key="4">
    <source>
        <dbReference type="ARBA" id="ARBA00023004"/>
    </source>
</evidence>
<comment type="caution">
    <text evidence="8">The sequence shown here is derived from an EMBL/GenBank/DDBJ whole genome shotgun (WGS) entry which is preliminary data.</text>
</comment>
<dbReference type="PANTHER" id="PTHR10543">
    <property type="entry name" value="BETA-CAROTENE DIOXYGENASE"/>
    <property type="match status" value="1"/>
</dbReference>
<comment type="cofactor">
    <cofactor evidence="5 6">
        <name>Fe(2+)</name>
        <dbReference type="ChEBI" id="CHEBI:29033"/>
    </cofactor>
    <text evidence="5 6">Binds 1 Fe(2+) ion per subunit.</text>
</comment>
<protein>
    <recommendedName>
        <fullName evidence="6">Dioxygenase</fullName>
        <ecNumber evidence="6">1.13.11.-</ecNumber>
    </recommendedName>
</protein>
<dbReference type="GO" id="GO:0010436">
    <property type="term" value="F:carotenoid dioxygenase activity"/>
    <property type="evidence" value="ECO:0007669"/>
    <property type="project" value="TreeGrafter"/>
</dbReference>
<keyword evidence="4 5" id="KW-0408">Iron</keyword>
<accession>K5BHQ3</accession>
<dbReference type="OrthoDB" id="6636843at2"/>
<dbReference type="eggNOG" id="COG3670">
    <property type="taxonomic scope" value="Bacteria"/>
</dbReference>
<evidence type="ECO:0000256" key="5">
    <source>
        <dbReference type="PIRSR" id="PIRSR604294-1"/>
    </source>
</evidence>
<evidence type="ECO:0000256" key="1">
    <source>
        <dbReference type="ARBA" id="ARBA00006787"/>
    </source>
</evidence>
<evidence type="ECO:0000256" key="3">
    <source>
        <dbReference type="ARBA" id="ARBA00023002"/>
    </source>
</evidence>
<keyword evidence="6" id="KW-0223">Dioxygenase</keyword>
<evidence type="ECO:0000256" key="7">
    <source>
        <dbReference type="SAM" id="MobiDB-lite"/>
    </source>
</evidence>
<name>K5BHQ3_MYCHD</name>
<dbReference type="EMBL" id="AMRA01000024">
    <property type="protein sequence ID" value="EKF25061.1"/>
    <property type="molecule type" value="Genomic_DNA"/>
</dbReference>
<feature type="binding site" evidence="5">
    <location>
        <position position="328"/>
    </location>
    <ligand>
        <name>Fe cation</name>
        <dbReference type="ChEBI" id="CHEBI:24875"/>
        <note>catalytic</note>
    </ligand>
</feature>
<sequence>MVTHLPSPSPSGAVPGSAPDLSRLPDLQRYLATLPVDEREEQRARLARFSEADLLSLGVSEGQLTEYDYRVDDIDGRIPDELAGTLYRNGPGRWQDHAGRPLHHLFDGDGMLSAFSIADGTVHYRNRYVRTRHYLGRTGIRHLGTNAPGGIPANIGRFVPPNLANTNVVKHAGRLYALWEGGPPHEIDPDTLETKGLRRFNGELRWVGSYSAHPSFCPRTGDMYNFGVEFIPRPHLRIYRTDRTGRLKHFRSAPLPYIAMVHDCALTETHLVFLVSPMILDIPPVVLGLKPFGDALRYRPERGSVFILVPRDGGPIRAIEHDAILAFHLSNAHDDRGDVVVDAITYRDGRLLDRLSRFRTAYLDDVPSVFMRYRITPSGRVQADPLADVPCEFPRHHDAFEGRAHRYAYLNTRRRLTSFYDSVTRLDLHNGSESTYTTPEPGNSFCEPVFAARAGGSAETDSWVLTVEYVARSHTSRLVVFDAADIAAGPIATANLRHHIPQGFHGSFAARSR</sequence>
<dbReference type="RefSeq" id="WP_005625210.1">
    <property type="nucleotide sequence ID" value="NZ_AMRA01000024.1"/>
</dbReference>
<dbReference type="PANTHER" id="PTHR10543:SF89">
    <property type="entry name" value="CAROTENOID 9,10(9',10')-CLEAVAGE DIOXYGENASE 1"/>
    <property type="match status" value="1"/>
</dbReference>
<dbReference type="GO" id="GO:0046872">
    <property type="term" value="F:metal ion binding"/>
    <property type="evidence" value="ECO:0007669"/>
    <property type="project" value="UniProtKB-KW"/>
</dbReference>
<dbReference type="PATRIC" id="fig|1122247.3.peg.900"/>
<dbReference type="Proteomes" id="UP000006265">
    <property type="component" value="Unassembled WGS sequence"/>
</dbReference>
<comment type="similarity">
    <text evidence="1 6">Belongs to the carotenoid oxygenase family.</text>
</comment>
<feature type="binding site" evidence="5">
    <location>
        <position position="213"/>
    </location>
    <ligand>
        <name>Fe cation</name>
        <dbReference type="ChEBI" id="CHEBI:24875"/>
        <note>catalytic</note>
    </ligand>
</feature>